<accession>A0ABT0MMK4</accession>
<evidence type="ECO:0000313" key="3">
    <source>
        <dbReference type="Proteomes" id="UP001431217"/>
    </source>
</evidence>
<evidence type="ECO:0000313" key="2">
    <source>
        <dbReference type="EMBL" id="MCL1636123.1"/>
    </source>
</evidence>
<sequence>MAIDRTKGWDMQMRAMGPGAGWRWMMQGINLGRNNPKAIFGGAALLLLVALVPTFVQLVAQLGLKMTSMTAMLGLAGFSLLFSLLVMPPVLGGYLRVIDASENGRATRSTAIFDTFKAGQGAPRMIALAVVMAVIAIAVFGAIFAIFGPGIFSWYMQVLSSQAAGGATPATLPELPAGFGTVVGLSILFGLFFQGAYAVAFGQVALTERGVGGAMSDGFVGALKNLLPLLVLLVIWLVFALILVLVVGLLVALLGVIGALVHPAMAVVLAAPVYLAFILILYVVIFGVMYHVWRDVAGGESARSDGGNNNVVAA</sequence>
<dbReference type="Proteomes" id="UP001431217">
    <property type="component" value="Unassembled WGS sequence"/>
</dbReference>
<proteinExistence type="predicted"/>
<feature type="transmembrane region" description="Helical" evidence="1">
    <location>
        <begin position="266"/>
        <end position="293"/>
    </location>
</feature>
<comment type="caution">
    <text evidence="2">The sequence shown here is derived from an EMBL/GenBank/DDBJ whole genome shotgun (WGS) entry which is preliminary data.</text>
</comment>
<dbReference type="EMBL" id="JAMBEP010000006">
    <property type="protein sequence ID" value="MCL1636123.1"/>
    <property type="molecule type" value="Genomic_DNA"/>
</dbReference>
<feature type="transmembrane region" description="Helical" evidence="1">
    <location>
        <begin position="126"/>
        <end position="152"/>
    </location>
</feature>
<evidence type="ECO:0000256" key="1">
    <source>
        <dbReference type="SAM" id="Phobius"/>
    </source>
</evidence>
<protein>
    <recommendedName>
        <fullName evidence="4">DUF2189 domain-containing protein</fullName>
    </recommendedName>
</protein>
<keyword evidence="1" id="KW-1133">Transmembrane helix</keyword>
<feature type="transmembrane region" description="Helical" evidence="1">
    <location>
        <begin position="71"/>
        <end position="95"/>
    </location>
</feature>
<feature type="transmembrane region" description="Helical" evidence="1">
    <location>
        <begin position="227"/>
        <end position="260"/>
    </location>
</feature>
<evidence type="ECO:0008006" key="4">
    <source>
        <dbReference type="Google" id="ProtNLM"/>
    </source>
</evidence>
<keyword evidence="1" id="KW-0472">Membrane</keyword>
<name>A0ABT0MMK4_9GAMM</name>
<reference evidence="2 3" key="1">
    <citation type="submission" date="2022-05" db="EMBL/GenBank/DDBJ databases">
        <title>Luteimonas sp. SX5, whole genome shotgun sequencing project.</title>
        <authorList>
            <person name="Zhao G."/>
            <person name="Shen L."/>
        </authorList>
    </citation>
    <scope>NUCLEOTIDE SEQUENCE [LARGE SCALE GENOMIC DNA]</scope>
    <source>
        <strain evidence="2 3">SX5</strain>
    </source>
</reference>
<organism evidence="2 3">
    <name type="scientific">Luteimonas galliterrae</name>
    <dbReference type="NCBI Taxonomy" id="2940486"/>
    <lineage>
        <taxon>Bacteria</taxon>
        <taxon>Pseudomonadati</taxon>
        <taxon>Pseudomonadota</taxon>
        <taxon>Gammaproteobacteria</taxon>
        <taxon>Lysobacterales</taxon>
        <taxon>Lysobacteraceae</taxon>
        <taxon>Luteimonas</taxon>
    </lineage>
</organism>
<feature type="transmembrane region" description="Helical" evidence="1">
    <location>
        <begin position="182"/>
        <end position="206"/>
    </location>
</feature>
<gene>
    <name evidence="2" type="ORF">M2650_15985</name>
</gene>
<keyword evidence="1" id="KW-0812">Transmembrane</keyword>
<keyword evidence="3" id="KW-1185">Reference proteome</keyword>